<evidence type="ECO:0000313" key="5">
    <source>
        <dbReference type="EMBL" id="KAK9768474.1"/>
    </source>
</evidence>
<evidence type="ECO:0000256" key="1">
    <source>
        <dbReference type="ARBA" id="ARBA00022729"/>
    </source>
</evidence>
<dbReference type="Pfam" id="PF05426">
    <property type="entry name" value="Alginate_lyase"/>
    <property type="match status" value="1"/>
</dbReference>
<keyword evidence="6" id="KW-1185">Reference proteome</keyword>
<evidence type="ECO:0000256" key="3">
    <source>
        <dbReference type="SAM" id="Phobius"/>
    </source>
</evidence>
<dbReference type="Proteomes" id="UP001479436">
    <property type="component" value="Unassembled WGS sequence"/>
</dbReference>
<gene>
    <name evidence="5" type="ORF">K7432_000885</name>
</gene>
<dbReference type="EMBL" id="JASJQH010000017">
    <property type="protein sequence ID" value="KAK9768474.1"/>
    <property type="molecule type" value="Genomic_DNA"/>
</dbReference>
<reference evidence="5 6" key="1">
    <citation type="submission" date="2023-04" db="EMBL/GenBank/DDBJ databases">
        <title>Genome of Basidiobolus ranarum AG-B5.</title>
        <authorList>
            <person name="Stajich J.E."/>
            <person name="Carter-House D."/>
            <person name="Gryganskyi A."/>
        </authorList>
    </citation>
    <scope>NUCLEOTIDE SEQUENCE [LARGE SCALE GENOMIC DNA]</scope>
    <source>
        <strain evidence="5 6">AG-B5</strain>
    </source>
</reference>
<comment type="caution">
    <text evidence="5">The sequence shown here is derived from an EMBL/GenBank/DDBJ whole genome shotgun (WGS) entry which is preliminary data.</text>
</comment>
<dbReference type="SUPFAM" id="SSF48230">
    <property type="entry name" value="Chondroitin AC/alginate lyase"/>
    <property type="match status" value="1"/>
</dbReference>
<keyword evidence="3" id="KW-1133">Transmembrane helix</keyword>
<name>A0ABR2X3X9_9FUNG</name>
<accession>A0ABR2X3X9</accession>
<evidence type="ECO:0000256" key="2">
    <source>
        <dbReference type="ARBA" id="ARBA00023239"/>
    </source>
</evidence>
<organism evidence="5 6">
    <name type="scientific">Basidiobolus ranarum</name>
    <dbReference type="NCBI Taxonomy" id="34480"/>
    <lineage>
        <taxon>Eukaryota</taxon>
        <taxon>Fungi</taxon>
        <taxon>Fungi incertae sedis</taxon>
        <taxon>Zoopagomycota</taxon>
        <taxon>Entomophthoromycotina</taxon>
        <taxon>Basidiobolomycetes</taxon>
        <taxon>Basidiobolales</taxon>
        <taxon>Basidiobolaceae</taxon>
        <taxon>Basidiobolus</taxon>
    </lineage>
</organism>
<keyword evidence="3" id="KW-0472">Membrane</keyword>
<dbReference type="InterPro" id="IPR008397">
    <property type="entry name" value="Alginate_lyase_dom"/>
</dbReference>
<dbReference type="Gene3D" id="1.50.10.100">
    <property type="entry name" value="Chondroitin AC/alginate lyase"/>
    <property type="match status" value="1"/>
</dbReference>
<feature type="transmembrane region" description="Helical" evidence="3">
    <location>
        <begin position="402"/>
        <end position="420"/>
    </location>
</feature>
<sequence length="424" mass="48762">MHVVHSQNTIFSHVSINTQILAENKAQQEAYDQSLQDAFFTLKRLADKAVLNEAVYSVTNKSQLAPSNDPHDYLSLARYFWPNSNSPDGLPYIRRDGHINPEIELVPDYKLFRSLVREVQVLGLSYYFFDNDTYAIKAITRLRTWFLDNSTRMNPHLQFGSFIKGQVEGRRTGIIDFSPINDMFDVVPYLQSSRFWLPSDSEGFKNWLLAYVSWLDSSEHGLLERMSQNNHATYFDCQYMSIAIFLNRKDLAIKVAQNATLARIASQIALDGSQPHETARAASWFYSVFNLNGLVLLASLASRVGVDLWHYETPDGRSIRKAIDYLLPYARNPRSWPYSNIGGFNSTVIYARSLQTAYLIYQNPEYLKASNDLLAGYQTNHNFTRLFQPFKMFYQAESSASAYNLVFILVVWIATLTIFMPRFI</sequence>
<proteinExistence type="predicted"/>
<protein>
    <recommendedName>
        <fullName evidence="4">Alginate lyase domain-containing protein</fullName>
    </recommendedName>
</protein>
<dbReference type="InterPro" id="IPR008929">
    <property type="entry name" value="Chondroitin_lyas"/>
</dbReference>
<keyword evidence="1" id="KW-0732">Signal</keyword>
<feature type="domain" description="Alginate lyase" evidence="4">
    <location>
        <begin position="57"/>
        <end position="336"/>
    </location>
</feature>
<keyword evidence="2" id="KW-0456">Lyase</keyword>
<keyword evidence="3" id="KW-0812">Transmembrane</keyword>
<evidence type="ECO:0000313" key="6">
    <source>
        <dbReference type="Proteomes" id="UP001479436"/>
    </source>
</evidence>
<evidence type="ECO:0000259" key="4">
    <source>
        <dbReference type="Pfam" id="PF05426"/>
    </source>
</evidence>